<keyword evidence="2" id="KW-0238">DNA-binding</keyword>
<dbReference type="SUPFAM" id="SSF53822">
    <property type="entry name" value="Periplasmic binding protein-like I"/>
    <property type="match status" value="1"/>
</dbReference>
<dbReference type="SUPFAM" id="SSF46785">
    <property type="entry name" value="Winged helix' DNA-binding domain"/>
    <property type="match status" value="1"/>
</dbReference>
<proteinExistence type="predicted"/>
<dbReference type="Gene3D" id="3.40.50.2300">
    <property type="match status" value="2"/>
</dbReference>
<evidence type="ECO:0000256" key="1">
    <source>
        <dbReference type="ARBA" id="ARBA00023015"/>
    </source>
</evidence>
<dbReference type="InterPro" id="IPR000524">
    <property type="entry name" value="Tscrpt_reg_HTH_GntR"/>
</dbReference>
<organism evidence="5 6">
    <name type="scientific">Paenibacillus solisilvae</name>
    <dbReference type="NCBI Taxonomy" id="2486751"/>
    <lineage>
        <taxon>Bacteria</taxon>
        <taxon>Bacillati</taxon>
        <taxon>Bacillota</taxon>
        <taxon>Bacilli</taxon>
        <taxon>Bacillales</taxon>
        <taxon>Paenibacillaceae</taxon>
        <taxon>Paenibacillus</taxon>
    </lineage>
</organism>
<evidence type="ECO:0000313" key="6">
    <source>
        <dbReference type="Proteomes" id="UP001596047"/>
    </source>
</evidence>
<dbReference type="PANTHER" id="PTHR30146">
    <property type="entry name" value="LACI-RELATED TRANSCRIPTIONAL REPRESSOR"/>
    <property type="match status" value="1"/>
</dbReference>
<evidence type="ECO:0000256" key="2">
    <source>
        <dbReference type="ARBA" id="ARBA00023125"/>
    </source>
</evidence>
<evidence type="ECO:0000256" key="3">
    <source>
        <dbReference type="ARBA" id="ARBA00023163"/>
    </source>
</evidence>
<protein>
    <submittedName>
        <fullName evidence="5">Substrate-binding domain-containing protein</fullName>
    </submittedName>
</protein>
<reference evidence="6" key="1">
    <citation type="journal article" date="2019" name="Int. J. Syst. Evol. Microbiol.">
        <title>The Global Catalogue of Microorganisms (GCM) 10K type strain sequencing project: providing services to taxonomists for standard genome sequencing and annotation.</title>
        <authorList>
            <consortium name="The Broad Institute Genomics Platform"/>
            <consortium name="The Broad Institute Genome Sequencing Center for Infectious Disease"/>
            <person name="Wu L."/>
            <person name="Ma J."/>
        </authorList>
    </citation>
    <scope>NUCLEOTIDE SEQUENCE [LARGE SCALE GENOMIC DNA]</scope>
    <source>
        <strain evidence="6">CGMCC 1.3240</strain>
    </source>
</reference>
<comment type="caution">
    <text evidence="5">The sequence shown here is derived from an EMBL/GenBank/DDBJ whole genome shotgun (WGS) entry which is preliminary data.</text>
</comment>
<dbReference type="InterPro" id="IPR046335">
    <property type="entry name" value="LacI/GalR-like_sensor"/>
</dbReference>
<dbReference type="InterPro" id="IPR028082">
    <property type="entry name" value="Peripla_BP_I"/>
</dbReference>
<name>A0ABW0VV25_9BACL</name>
<gene>
    <name evidence="5" type="ORF">ACFPYJ_05680</name>
</gene>
<evidence type="ECO:0000313" key="5">
    <source>
        <dbReference type="EMBL" id="MFC5648624.1"/>
    </source>
</evidence>
<dbReference type="Gene3D" id="1.10.10.10">
    <property type="entry name" value="Winged helix-like DNA-binding domain superfamily/Winged helix DNA-binding domain"/>
    <property type="match status" value="1"/>
</dbReference>
<accession>A0ABW0VV25</accession>
<dbReference type="CDD" id="cd07377">
    <property type="entry name" value="WHTH_GntR"/>
    <property type="match status" value="1"/>
</dbReference>
<feature type="domain" description="HTH gntR-type" evidence="4">
    <location>
        <begin position="4"/>
        <end position="72"/>
    </location>
</feature>
<keyword evidence="1" id="KW-0805">Transcription regulation</keyword>
<dbReference type="InterPro" id="IPR036390">
    <property type="entry name" value="WH_DNA-bd_sf"/>
</dbReference>
<dbReference type="Pfam" id="PF00392">
    <property type="entry name" value="GntR"/>
    <property type="match status" value="1"/>
</dbReference>
<keyword evidence="3" id="KW-0804">Transcription</keyword>
<dbReference type="InterPro" id="IPR036388">
    <property type="entry name" value="WH-like_DNA-bd_sf"/>
</dbReference>
<dbReference type="Pfam" id="PF13377">
    <property type="entry name" value="Peripla_BP_3"/>
    <property type="match status" value="1"/>
</dbReference>
<dbReference type="PROSITE" id="PS50949">
    <property type="entry name" value="HTH_GNTR"/>
    <property type="match status" value="1"/>
</dbReference>
<dbReference type="PANTHER" id="PTHR30146:SF109">
    <property type="entry name" value="HTH-TYPE TRANSCRIPTIONAL REGULATOR GALS"/>
    <property type="match status" value="1"/>
</dbReference>
<sequence length="351" mass="38977">MADVPHYVAIKREIARQIRNKQLLPNDLLPGRWALTEKFGCSWATVNRAIQELILEGTLYASKGKGTFVSTVPAGQDLRPGTISVLLCNARDSVYYSVQAMMEGIRMAAGAEGYAVQFIDLQDYNRFRDLDQWIVITPALSDFPLLEEALHRGDRFVVLGAELTFPEARWVNSDTREGTRRAVGHLLECGHRHILMFGVQRNLSNYEQKVKGYVDALVEAGLPPDPDWIVYRPESQGEVAGVLANWLEGHPECTAIYAADYTSGLAVLGWAIDNGVSIPEDLSLFVMGEVPSSPYLRVPLSSVVQPFTEMGQQAVRLLLTDEEAAFASLPCKLIYRNSVLPARSNPINQEK</sequence>
<dbReference type="Proteomes" id="UP001596047">
    <property type="component" value="Unassembled WGS sequence"/>
</dbReference>
<evidence type="ECO:0000259" key="4">
    <source>
        <dbReference type="PROSITE" id="PS50949"/>
    </source>
</evidence>
<dbReference type="CDD" id="cd06267">
    <property type="entry name" value="PBP1_LacI_sugar_binding-like"/>
    <property type="match status" value="1"/>
</dbReference>
<keyword evidence="6" id="KW-1185">Reference proteome</keyword>
<dbReference type="SMART" id="SM00345">
    <property type="entry name" value="HTH_GNTR"/>
    <property type="match status" value="1"/>
</dbReference>
<dbReference type="EMBL" id="JBHSOW010000018">
    <property type="protein sequence ID" value="MFC5648624.1"/>
    <property type="molecule type" value="Genomic_DNA"/>
</dbReference>
<dbReference type="RefSeq" id="WP_379187089.1">
    <property type="nucleotide sequence ID" value="NZ_JBHSOW010000018.1"/>
</dbReference>